<protein>
    <submittedName>
        <fullName evidence="3">DUF4132 domain-containing protein</fullName>
    </submittedName>
</protein>
<dbReference type="Pfam" id="PF18991">
    <property type="entry name" value="DUF5724"/>
    <property type="match status" value="2"/>
</dbReference>
<dbReference type="Pfam" id="PF13569">
    <property type="entry name" value="DUF4132"/>
    <property type="match status" value="1"/>
</dbReference>
<feature type="domain" description="DUF4132" evidence="1">
    <location>
        <begin position="1224"/>
        <end position="1366"/>
    </location>
</feature>
<dbReference type="InterPro" id="IPR043782">
    <property type="entry name" value="DUF5724"/>
</dbReference>
<proteinExistence type="predicted"/>
<evidence type="ECO:0000259" key="1">
    <source>
        <dbReference type="Pfam" id="PF13569"/>
    </source>
</evidence>
<organism evidence="3 4">
    <name type="scientific">Fusobacterium varium ATCC 27725</name>
    <dbReference type="NCBI Taxonomy" id="469618"/>
    <lineage>
        <taxon>Bacteria</taxon>
        <taxon>Fusobacteriati</taxon>
        <taxon>Fusobacteriota</taxon>
        <taxon>Fusobacteriia</taxon>
        <taxon>Fusobacteriales</taxon>
        <taxon>Fusobacteriaceae</taxon>
        <taxon>Fusobacterium</taxon>
    </lineage>
</organism>
<sequence>MNINELQLELDQKLKNKSSFFNFIKNLILEENCSSILDMFHSSLFKELETLYGQKFIKILKTIWGNTLNFTYEVDPLKPAFRDKNNMELYIQPAMFKLWYLLKVWQNDFNIMTLITPDNISKNYSLEDIIAYEIDNKNNELLLLLSTYIKSEKDNITTDIIRGIIKSSDYSLYLKLFELLPKKTVNSKLKKNILTNADRGNIEAFKTLISFILNKKLFSSNEVIEAIAGWTGIELKFSSPEEVKLFFIIINDVLIDKKKRNFIYSQGNESEYIFFSLWAEGLKDFPTMKKKIFLFNDSKNNMEVLNALHYLYLIGTDEERREAAMHRMKKKVNPLYAYYVVQNYITHISYPNRITAFKYSLKTQREMTLLYDDTFFKDKKTLNKHFEIFYKLAIDMHQYLYSYEKPFCWSEYIKDPEGIFYKLFDIVAYDNYPEEKIDRLCDIVIHSTDEVMLFFLTHFIKEERSEKQRNFVLFLLKEGSSLLKERAVFYIKSSKVSLSSEEKEAVINLFDASVKNSHRVLITSHILDFQRDLMLEIVSEIILTKNNPLKKEAAETFLKRLRKDNTFPHYLESYKKKKEEASMRRKKAKASPKETEITPEKEKNYLQKSIKKSGFRIYDSQKAPFLFEPEDVIISEIPSIKDFFNLNLEEFEAEIINSSVENFLQLLPLNNLLEIDFALRFEVFFDLDSKQESRVHSVFSLFITNSFNIEKMEKISILARKKECTPQKLLKKINNLYSKFDTKEIFNMKMDIINCFFESLSKEAYLNTEIIDFMKALFDIISDKELNNINMFRTFFFTYYVFYCKSMYQLKKLDIIYFLKAFSMKLIPADEVYKELLERENSFNQLSSFLNLPPEERKKYSFDPEAESKIISTIVKLEINRKGESKRSELTHLVPAIKKIEGISLLFSILEIMEYERIEIVYDFSLKSLSKKDTLNYFLSISQPAATDTIKDIKELILLLDNPYSLKNLLLLTAIHILKWRPLLSEYLNCQYLDEVHCFFKTHLNYERSFENRMTLLKYTSIKPEEFEKGRFDIKWFKRLYNLMGELEFEQIYDSYKKKFSKSEPFERFTASLSGIFNFKDIESLEKEVKKQNKKALLCYSLINYKKFPDKPLENIYDTIRYHAKTSDLLTKGQLEITIIALNNFLDNIGFSSRAFLELSLDKEYHPLLRTFLKKENQPSLYIALVPPNKLVLKNYNYEEIINYQKEKYIMKAYEAVQNYNILIKDLVEYLKHSMHTRGELVPSEIFAAGKNPLTSLVVKNIIFEIDESIYAFVKGDSFITLDNKKISITKSNKVKIAHPIDMPSDVIKRFKDYFKSNDIIQEFKQLDMKTYVLKNKEAYKKELIHFLDTYLYYNVLYEFLINHNWENLDENTFIKPYIQDNLVIKLEIKYKLTISNSEKTAYISSITFLNLQENKAESFSKIPVRILSNILYDLNHIFNYSNSKKSNVEIKYD</sequence>
<evidence type="ECO:0000313" key="4">
    <source>
        <dbReference type="Proteomes" id="UP000241238"/>
    </source>
</evidence>
<name>A0ABM6U177_FUSVA</name>
<feature type="domain" description="DUF5724" evidence="2">
    <location>
        <begin position="681"/>
        <end position="1127"/>
    </location>
</feature>
<accession>A0ABM6U177</accession>
<dbReference type="EMBL" id="CP028103">
    <property type="protein sequence ID" value="AVQ30041.1"/>
    <property type="molecule type" value="Genomic_DNA"/>
</dbReference>
<reference evidence="4" key="1">
    <citation type="journal article" date="2018" name="MSphere">
        <title>Fusobacterium Genomics Using MinION and Illumina Sequencing Enables Genome Completion and Correction.</title>
        <authorList>
            <person name="Todd S.M."/>
            <person name="Settlage R.E."/>
            <person name="Lahmers K.K."/>
            <person name="Slade D.J."/>
        </authorList>
    </citation>
    <scope>NUCLEOTIDE SEQUENCE [LARGE SCALE GENOMIC DNA]</scope>
    <source>
        <strain evidence="4">ATCC 27725</strain>
    </source>
</reference>
<gene>
    <name evidence="3" type="ORF">C4N18_01905</name>
</gene>
<feature type="domain" description="DUF5724" evidence="2">
    <location>
        <begin position="13"/>
        <end position="652"/>
    </location>
</feature>
<dbReference type="RefSeq" id="WP_005949558.1">
    <property type="nucleotide sequence ID" value="NZ_CP028103.1"/>
</dbReference>
<evidence type="ECO:0000313" key="3">
    <source>
        <dbReference type="EMBL" id="AVQ30041.1"/>
    </source>
</evidence>
<evidence type="ECO:0000259" key="2">
    <source>
        <dbReference type="Pfam" id="PF18991"/>
    </source>
</evidence>
<dbReference type="GeneID" id="77466730"/>
<dbReference type="InterPro" id="IPR025406">
    <property type="entry name" value="DUF4132"/>
</dbReference>
<dbReference type="Proteomes" id="UP000241238">
    <property type="component" value="Chromosome"/>
</dbReference>
<keyword evidence="4" id="KW-1185">Reference proteome</keyword>